<dbReference type="EMBL" id="KQ965749">
    <property type="protein sequence ID" value="KXS17053.1"/>
    <property type="molecule type" value="Genomic_DNA"/>
</dbReference>
<dbReference type="AlphaFoldDB" id="A0A139AKM4"/>
<reference evidence="8 9" key="1">
    <citation type="journal article" date="2015" name="Genome Biol. Evol.">
        <title>Phylogenomic analyses indicate that early fungi evolved digesting cell walls of algal ancestors of land plants.</title>
        <authorList>
            <person name="Chang Y."/>
            <person name="Wang S."/>
            <person name="Sekimoto S."/>
            <person name="Aerts A.L."/>
            <person name="Choi C."/>
            <person name="Clum A."/>
            <person name="LaButti K.M."/>
            <person name="Lindquist E.A."/>
            <person name="Yee Ngan C."/>
            <person name="Ohm R.A."/>
            <person name="Salamov A.A."/>
            <person name="Grigoriev I.V."/>
            <person name="Spatafora J.W."/>
            <person name="Berbee M.L."/>
        </authorList>
    </citation>
    <scope>NUCLEOTIDE SEQUENCE [LARGE SCALE GENOMIC DNA]</scope>
    <source>
        <strain evidence="8 9">JEL478</strain>
    </source>
</reference>
<dbReference type="SUPFAM" id="SSF52980">
    <property type="entry name" value="Restriction endonuclease-like"/>
    <property type="match status" value="1"/>
</dbReference>
<evidence type="ECO:0000256" key="6">
    <source>
        <dbReference type="ARBA" id="ARBA00023242"/>
    </source>
</evidence>
<dbReference type="GO" id="GO:1901255">
    <property type="term" value="P:nucleotide-excision repair involved in interstrand cross-link repair"/>
    <property type="evidence" value="ECO:0007669"/>
    <property type="project" value="TreeGrafter"/>
</dbReference>
<evidence type="ECO:0000256" key="2">
    <source>
        <dbReference type="ARBA" id="ARBA00022763"/>
    </source>
</evidence>
<name>A0A139AKM4_GONPJ</name>
<dbReference type="Proteomes" id="UP000070544">
    <property type="component" value="Unassembled WGS sequence"/>
</dbReference>
<feature type="non-terminal residue" evidence="8">
    <location>
        <position position="1"/>
    </location>
</feature>
<protein>
    <submittedName>
        <fullName evidence="8">ERCC4-domain-containing protein</fullName>
    </submittedName>
</protein>
<evidence type="ECO:0000259" key="7">
    <source>
        <dbReference type="SMART" id="SM00891"/>
    </source>
</evidence>
<keyword evidence="5" id="KW-0234">DNA repair</keyword>
<feature type="domain" description="ERCC4" evidence="7">
    <location>
        <begin position="38"/>
        <end position="124"/>
    </location>
</feature>
<evidence type="ECO:0000256" key="1">
    <source>
        <dbReference type="ARBA" id="ARBA00004123"/>
    </source>
</evidence>
<comment type="subcellular location">
    <subcellularLocation>
        <location evidence="1">Nucleus</location>
    </subcellularLocation>
</comment>
<evidence type="ECO:0000313" key="9">
    <source>
        <dbReference type="Proteomes" id="UP000070544"/>
    </source>
</evidence>
<evidence type="ECO:0000256" key="3">
    <source>
        <dbReference type="ARBA" id="ARBA00022801"/>
    </source>
</evidence>
<dbReference type="OMA" id="DAMNAHY"/>
<keyword evidence="4" id="KW-0238">DNA-binding</keyword>
<evidence type="ECO:0000256" key="4">
    <source>
        <dbReference type="ARBA" id="ARBA00023125"/>
    </source>
</evidence>
<sequence length="158" mass="17132">VAIPIDSDGRVVPDADDGLFANSGIAGGRSVLGRIVPTIVIDSRELRSSLPSMLHAKGYKLAVRTLEVGDYVLTPNICVERKSILDWIGSDKNGKLRQPDAATCRGDAMNAHYKFPTVLIEFDANKAFSFQVSLRRNSSCILFSQRALFASCQSASDV</sequence>
<keyword evidence="3" id="KW-0378">Hydrolase</keyword>
<dbReference type="CDD" id="cd20078">
    <property type="entry name" value="XPF_nuclease_XPF_euk"/>
    <property type="match status" value="1"/>
</dbReference>
<keyword evidence="2" id="KW-0227">DNA damage</keyword>
<dbReference type="GO" id="GO:0003684">
    <property type="term" value="F:damaged DNA binding"/>
    <property type="evidence" value="ECO:0007669"/>
    <property type="project" value="TreeGrafter"/>
</dbReference>
<proteinExistence type="predicted"/>
<dbReference type="OrthoDB" id="361020at2759"/>
<dbReference type="GO" id="GO:0000110">
    <property type="term" value="C:nucleotide-excision repair factor 1 complex"/>
    <property type="evidence" value="ECO:0007669"/>
    <property type="project" value="TreeGrafter"/>
</dbReference>
<dbReference type="InterPro" id="IPR047520">
    <property type="entry name" value="XPF_nuclease"/>
</dbReference>
<dbReference type="Gene3D" id="3.40.50.10130">
    <property type="match status" value="1"/>
</dbReference>
<organism evidence="8 9">
    <name type="scientific">Gonapodya prolifera (strain JEL478)</name>
    <name type="common">Monoblepharis prolifera</name>
    <dbReference type="NCBI Taxonomy" id="1344416"/>
    <lineage>
        <taxon>Eukaryota</taxon>
        <taxon>Fungi</taxon>
        <taxon>Fungi incertae sedis</taxon>
        <taxon>Chytridiomycota</taxon>
        <taxon>Chytridiomycota incertae sedis</taxon>
        <taxon>Monoblepharidomycetes</taxon>
        <taxon>Monoblepharidales</taxon>
        <taxon>Gonapodyaceae</taxon>
        <taxon>Gonapodya</taxon>
    </lineage>
</organism>
<dbReference type="STRING" id="1344416.A0A139AKM4"/>
<dbReference type="GO" id="GO:0000014">
    <property type="term" value="F:single-stranded DNA endodeoxyribonuclease activity"/>
    <property type="evidence" value="ECO:0007669"/>
    <property type="project" value="TreeGrafter"/>
</dbReference>
<dbReference type="InterPro" id="IPR006166">
    <property type="entry name" value="ERCC4_domain"/>
</dbReference>
<dbReference type="SMART" id="SM00891">
    <property type="entry name" value="ERCC4"/>
    <property type="match status" value="1"/>
</dbReference>
<dbReference type="GO" id="GO:0000724">
    <property type="term" value="P:double-strand break repair via homologous recombination"/>
    <property type="evidence" value="ECO:0007669"/>
    <property type="project" value="TreeGrafter"/>
</dbReference>
<dbReference type="InterPro" id="IPR011335">
    <property type="entry name" value="Restrct_endonuc-II-like"/>
</dbReference>
<dbReference type="PANTHER" id="PTHR10150">
    <property type="entry name" value="DNA REPAIR ENDONUCLEASE XPF"/>
    <property type="match status" value="1"/>
</dbReference>
<evidence type="ECO:0000313" key="8">
    <source>
        <dbReference type="EMBL" id="KXS17053.1"/>
    </source>
</evidence>
<evidence type="ECO:0000256" key="5">
    <source>
        <dbReference type="ARBA" id="ARBA00023204"/>
    </source>
</evidence>
<dbReference type="Pfam" id="PF02732">
    <property type="entry name" value="ERCC4"/>
    <property type="match status" value="1"/>
</dbReference>
<dbReference type="PANTHER" id="PTHR10150:SF0">
    <property type="entry name" value="DNA REPAIR ENDONUCLEASE XPF"/>
    <property type="match status" value="1"/>
</dbReference>
<gene>
    <name evidence="8" type="ORF">M427DRAFT_97390</name>
</gene>
<keyword evidence="9" id="KW-1185">Reference proteome</keyword>
<keyword evidence="6" id="KW-0539">Nucleus</keyword>
<accession>A0A139AKM4</accession>
<dbReference type="GO" id="GO:0000712">
    <property type="term" value="P:resolution of meiotic recombination intermediates"/>
    <property type="evidence" value="ECO:0007669"/>
    <property type="project" value="TreeGrafter"/>
</dbReference>
<dbReference type="GO" id="GO:0003697">
    <property type="term" value="F:single-stranded DNA binding"/>
    <property type="evidence" value="ECO:0007669"/>
    <property type="project" value="TreeGrafter"/>
</dbReference>